<evidence type="ECO:0000256" key="4">
    <source>
        <dbReference type="PROSITE-ProRule" id="PRU00325"/>
    </source>
</evidence>
<dbReference type="Pfam" id="PF03108">
    <property type="entry name" value="DBD_Tnp_Mut"/>
    <property type="match status" value="1"/>
</dbReference>
<dbReference type="Proteomes" id="UP000283530">
    <property type="component" value="Unassembled WGS sequence"/>
</dbReference>
<dbReference type="PANTHER" id="PTHR31973">
    <property type="entry name" value="POLYPROTEIN, PUTATIVE-RELATED"/>
    <property type="match status" value="1"/>
</dbReference>
<evidence type="ECO:0000256" key="1">
    <source>
        <dbReference type="ARBA" id="ARBA00022723"/>
    </source>
</evidence>
<dbReference type="GO" id="GO:0008270">
    <property type="term" value="F:zinc ion binding"/>
    <property type="evidence" value="ECO:0007669"/>
    <property type="project" value="UniProtKB-KW"/>
</dbReference>
<dbReference type="InterPro" id="IPR007527">
    <property type="entry name" value="Znf_SWIM"/>
</dbReference>
<evidence type="ECO:0000259" key="5">
    <source>
        <dbReference type="PROSITE" id="PS50966"/>
    </source>
</evidence>
<organism evidence="6 7">
    <name type="scientific">Cinnamomum micranthum f. kanehirae</name>
    <dbReference type="NCBI Taxonomy" id="337451"/>
    <lineage>
        <taxon>Eukaryota</taxon>
        <taxon>Viridiplantae</taxon>
        <taxon>Streptophyta</taxon>
        <taxon>Embryophyta</taxon>
        <taxon>Tracheophyta</taxon>
        <taxon>Spermatophyta</taxon>
        <taxon>Magnoliopsida</taxon>
        <taxon>Magnoliidae</taxon>
        <taxon>Laurales</taxon>
        <taxon>Lauraceae</taxon>
        <taxon>Cinnamomum</taxon>
    </lineage>
</organism>
<comment type="caution">
    <text evidence="6">The sequence shown here is derived from an EMBL/GenBank/DDBJ whole genome shotgun (WGS) entry which is preliminary data.</text>
</comment>
<evidence type="ECO:0000256" key="2">
    <source>
        <dbReference type="ARBA" id="ARBA00022771"/>
    </source>
</evidence>
<feature type="domain" description="SWIM-type" evidence="5">
    <location>
        <begin position="664"/>
        <end position="696"/>
    </location>
</feature>
<evidence type="ECO:0000256" key="3">
    <source>
        <dbReference type="ARBA" id="ARBA00022833"/>
    </source>
</evidence>
<sequence length="788" mass="90939">MSEDETFVVFHFNGEFDWNTTNPVYRGGEQKMMYLSNFTKYSTLFQSALQATKWIENDEAIEIQYLHNNRQAFTLIKVANDGDVNAMLKVSRDNVNGLYLYVSKKTKCSRGVREGHSRLIGLNVFEDIQNALDQRTNNLKEKSVGYHRGRPVSTTCDSHKSSSKALGCDIYNFEANPDIGINSIHSCDTIYPTVDLEEDIEAIFSFSPDQLTLIDSQQRANDDPTIGDKMQEDVGICAETSAIGEDPNIEDTLVPADDFKHELLESTAQELWKGRVFPDRDTFRRTLAKFAMYKNFVLKHLKTNSYKVTARCDDATCPWRIHASIVDSGPQFQVRTYNPIHSCSKPMMGMAHKQAKASLIADFVKDRVRFNNMYTPKQIMFDFQMEFGVTISYRKAYLGREIAMNEIRGSFEESFQILPRYCMELQMMNSGTRIDLLKHEDNSFRRLFWAIGACIDAFRSSLRPVIAVDGAHLRGKYPGVILTAATYDGLVPAVEEVFPNAQHCYCCRHIAENIRSRFKDDGIVKKFWLAAKSYRPCEYEAHMNDIKVVNLDAYNYIHAIGRQHWSNAFVEGRRYDMLTQNIAECLNSLMKHNRELPISKQVDGIRGKLMDFFQLRRTTSMQLKTRLTPWAETILSKSTEGSRRLNCRQAGPNEFQIQSWEFIDVVHLDRNSCTCQMWATIGIPCEHALSVMKTRGLDPYDFCEDWYTCDTYRRTYGHVIHPTRDIRQWEHISNEVVKPPLATRQPGRPKKNRIRMEEVNRQRRQVTCSICKNRGHNRQKCRNPPMGS</sequence>
<reference evidence="6 7" key="1">
    <citation type="journal article" date="2019" name="Nat. Plants">
        <title>Stout camphor tree genome fills gaps in understanding of flowering plant genome evolution.</title>
        <authorList>
            <person name="Chaw S.M."/>
            <person name="Liu Y.C."/>
            <person name="Wu Y.W."/>
            <person name="Wang H.Y."/>
            <person name="Lin C.I."/>
            <person name="Wu C.S."/>
            <person name="Ke H.M."/>
            <person name="Chang L.Y."/>
            <person name="Hsu C.Y."/>
            <person name="Yang H.T."/>
            <person name="Sudianto E."/>
            <person name="Hsu M.H."/>
            <person name="Wu K.P."/>
            <person name="Wang L.N."/>
            <person name="Leebens-Mack J.H."/>
            <person name="Tsai I.J."/>
        </authorList>
    </citation>
    <scope>NUCLEOTIDE SEQUENCE [LARGE SCALE GENOMIC DNA]</scope>
    <source>
        <strain evidence="7">cv. Chaw 1501</strain>
        <tissue evidence="6">Young leaves</tissue>
    </source>
</reference>
<proteinExistence type="predicted"/>
<gene>
    <name evidence="6" type="ORF">CKAN_01489500</name>
</gene>
<keyword evidence="1" id="KW-0479">Metal-binding</keyword>
<dbReference type="EMBL" id="QPKB01000005">
    <property type="protein sequence ID" value="RWR86014.1"/>
    <property type="molecule type" value="Genomic_DNA"/>
</dbReference>
<dbReference type="InterPro" id="IPR004332">
    <property type="entry name" value="Transposase_MuDR"/>
</dbReference>
<dbReference type="SMART" id="SM00575">
    <property type="entry name" value="ZnF_PMZ"/>
    <property type="match status" value="1"/>
</dbReference>
<keyword evidence="2 4" id="KW-0863">Zinc-finger</keyword>
<dbReference type="PROSITE" id="PS50966">
    <property type="entry name" value="ZF_SWIM"/>
    <property type="match status" value="1"/>
</dbReference>
<dbReference type="STRING" id="337451.A0A443P5F3"/>
<evidence type="ECO:0000313" key="6">
    <source>
        <dbReference type="EMBL" id="RWR86014.1"/>
    </source>
</evidence>
<dbReference type="Pfam" id="PF04434">
    <property type="entry name" value="SWIM"/>
    <property type="match status" value="1"/>
</dbReference>
<protein>
    <recommendedName>
        <fullName evidence="5">SWIM-type domain-containing protein</fullName>
    </recommendedName>
</protein>
<evidence type="ECO:0000313" key="7">
    <source>
        <dbReference type="Proteomes" id="UP000283530"/>
    </source>
</evidence>
<name>A0A443P5F3_9MAGN</name>
<dbReference type="InterPro" id="IPR006564">
    <property type="entry name" value="Znf_PMZ"/>
</dbReference>
<dbReference type="OrthoDB" id="1695771at2759"/>
<accession>A0A443P5F3</accession>
<keyword evidence="7" id="KW-1185">Reference proteome</keyword>
<dbReference type="PANTHER" id="PTHR31973:SF187">
    <property type="entry name" value="MUTATOR TRANSPOSASE MUDRA PROTEIN"/>
    <property type="match status" value="1"/>
</dbReference>
<keyword evidence="3" id="KW-0862">Zinc</keyword>
<dbReference type="AlphaFoldDB" id="A0A443P5F3"/>